<organism evidence="1 2">
    <name type="scientific">Persea americana</name>
    <name type="common">Avocado</name>
    <dbReference type="NCBI Taxonomy" id="3435"/>
    <lineage>
        <taxon>Eukaryota</taxon>
        <taxon>Viridiplantae</taxon>
        <taxon>Streptophyta</taxon>
        <taxon>Embryophyta</taxon>
        <taxon>Tracheophyta</taxon>
        <taxon>Spermatophyta</taxon>
        <taxon>Magnoliopsida</taxon>
        <taxon>Magnoliidae</taxon>
        <taxon>Laurales</taxon>
        <taxon>Lauraceae</taxon>
        <taxon>Persea</taxon>
    </lineage>
</organism>
<evidence type="ECO:0000313" key="2">
    <source>
        <dbReference type="Proteomes" id="UP001234297"/>
    </source>
</evidence>
<keyword evidence="2" id="KW-1185">Reference proteome</keyword>
<protein>
    <submittedName>
        <fullName evidence="1">Uncharacterized protein</fullName>
    </submittedName>
</protein>
<comment type="caution">
    <text evidence="1">The sequence shown here is derived from an EMBL/GenBank/DDBJ whole genome shotgun (WGS) entry which is preliminary data.</text>
</comment>
<name>A0ACC2KSM0_PERAE</name>
<sequence>MTAPSSSQAPLAQERASYSTTSSTSSASSTLLATYSSPPPPALPPTPLNGLTLHSFAGVGHATDPSPDLLLHKVRCNIPAFKHWRFAKALIVNEISMIDGQLFDRLEFIAYFLRLGRKTMERSSMAASQQAQTNREPVSQ</sequence>
<proteinExistence type="predicted"/>
<evidence type="ECO:0000313" key="1">
    <source>
        <dbReference type="EMBL" id="KAJ8624052.1"/>
    </source>
</evidence>
<gene>
    <name evidence="1" type="ORF">MRB53_032582</name>
</gene>
<dbReference type="EMBL" id="CM056819">
    <property type="protein sequence ID" value="KAJ8624052.1"/>
    <property type="molecule type" value="Genomic_DNA"/>
</dbReference>
<dbReference type="Proteomes" id="UP001234297">
    <property type="component" value="Chromosome 11"/>
</dbReference>
<reference evidence="1 2" key="1">
    <citation type="journal article" date="2022" name="Hortic Res">
        <title>A haplotype resolved chromosomal level avocado genome allows analysis of novel avocado genes.</title>
        <authorList>
            <person name="Nath O."/>
            <person name="Fletcher S.J."/>
            <person name="Hayward A."/>
            <person name="Shaw L.M."/>
            <person name="Masouleh A.K."/>
            <person name="Furtado A."/>
            <person name="Henry R.J."/>
            <person name="Mitter N."/>
        </authorList>
    </citation>
    <scope>NUCLEOTIDE SEQUENCE [LARGE SCALE GENOMIC DNA]</scope>
    <source>
        <strain evidence="2">cv. Hass</strain>
    </source>
</reference>
<accession>A0ACC2KSM0</accession>